<evidence type="ECO:0000256" key="3">
    <source>
        <dbReference type="ARBA" id="ARBA00022475"/>
    </source>
</evidence>
<evidence type="ECO:0000256" key="4">
    <source>
        <dbReference type="ARBA" id="ARBA00022692"/>
    </source>
</evidence>
<evidence type="ECO:0000313" key="9">
    <source>
        <dbReference type="EMBL" id="OQA61601.1"/>
    </source>
</evidence>
<evidence type="ECO:0000256" key="6">
    <source>
        <dbReference type="ARBA" id="ARBA00023136"/>
    </source>
</evidence>
<dbReference type="CDD" id="cd06261">
    <property type="entry name" value="TM_PBP2"/>
    <property type="match status" value="1"/>
</dbReference>
<dbReference type="GO" id="GO:0055085">
    <property type="term" value="P:transmembrane transport"/>
    <property type="evidence" value="ECO:0007669"/>
    <property type="project" value="InterPro"/>
</dbReference>
<proteinExistence type="inferred from homology"/>
<organism evidence="9">
    <name type="scientific">Candidatus Atribacter allofermentans</name>
    <dbReference type="NCBI Taxonomy" id="1852833"/>
    <lineage>
        <taxon>Bacteria</taxon>
        <taxon>Pseudomonadati</taxon>
        <taxon>Atribacterota</taxon>
        <taxon>Atribacteria</taxon>
        <taxon>Atribacterales</taxon>
        <taxon>Atribacteraceae</taxon>
        <taxon>Atribacter</taxon>
    </lineage>
</organism>
<keyword evidence="2 7" id="KW-0813">Transport</keyword>
<feature type="transmembrane region" description="Helical" evidence="7">
    <location>
        <begin position="21"/>
        <end position="41"/>
    </location>
</feature>
<dbReference type="Proteomes" id="UP000485569">
    <property type="component" value="Unassembled WGS sequence"/>
</dbReference>
<feature type="transmembrane region" description="Helical" evidence="7">
    <location>
        <begin position="203"/>
        <end position="222"/>
    </location>
</feature>
<dbReference type="GO" id="GO:0005886">
    <property type="term" value="C:plasma membrane"/>
    <property type="evidence" value="ECO:0007669"/>
    <property type="project" value="UniProtKB-SubCell"/>
</dbReference>
<dbReference type="Gene3D" id="1.10.3720.10">
    <property type="entry name" value="MetI-like"/>
    <property type="match status" value="1"/>
</dbReference>
<dbReference type="SUPFAM" id="SSF161098">
    <property type="entry name" value="MetI-like"/>
    <property type="match status" value="1"/>
</dbReference>
<protein>
    <submittedName>
        <fullName evidence="9">Putative aliphatic sulfonates transport permease protein SsuC</fullName>
    </submittedName>
</protein>
<comment type="subcellular location">
    <subcellularLocation>
        <location evidence="1 7">Cell membrane</location>
        <topology evidence="1 7">Multi-pass membrane protein</topology>
    </subcellularLocation>
</comment>
<reference evidence="9" key="1">
    <citation type="submission" date="2017-02" db="EMBL/GenBank/DDBJ databases">
        <title>Delving into the versatile metabolic prowess of the omnipresent phylum Bacteroidetes.</title>
        <authorList>
            <person name="Nobu M.K."/>
            <person name="Mei R."/>
            <person name="Narihiro T."/>
            <person name="Kuroda K."/>
            <person name="Liu W.-T."/>
        </authorList>
    </citation>
    <scope>NUCLEOTIDE SEQUENCE</scope>
    <source>
        <strain evidence="9">ADurb.Bin276</strain>
    </source>
</reference>
<comment type="similarity">
    <text evidence="7">Belongs to the binding-protein-dependent transport system permease family.</text>
</comment>
<evidence type="ECO:0000256" key="7">
    <source>
        <dbReference type="RuleBase" id="RU363032"/>
    </source>
</evidence>
<feature type="transmembrane region" description="Helical" evidence="7">
    <location>
        <begin position="76"/>
        <end position="96"/>
    </location>
</feature>
<keyword evidence="4 7" id="KW-0812">Transmembrane</keyword>
<gene>
    <name evidence="9" type="primary">ssuC</name>
    <name evidence="9" type="ORF">BWY41_00055</name>
</gene>
<dbReference type="PANTHER" id="PTHR30151:SF0">
    <property type="entry name" value="ABC TRANSPORTER PERMEASE PROTEIN MJ0413-RELATED"/>
    <property type="match status" value="1"/>
</dbReference>
<keyword evidence="3" id="KW-1003">Cell membrane</keyword>
<dbReference type="InterPro" id="IPR035906">
    <property type="entry name" value="MetI-like_sf"/>
</dbReference>
<evidence type="ECO:0000256" key="5">
    <source>
        <dbReference type="ARBA" id="ARBA00022989"/>
    </source>
</evidence>
<feature type="domain" description="ABC transmembrane type-1" evidence="8">
    <location>
        <begin position="72"/>
        <end position="256"/>
    </location>
</feature>
<evidence type="ECO:0000259" key="8">
    <source>
        <dbReference type="PROSITE" id="PS50928"/>
    </source>
</evidence>
<keyword evidence="6 7" id="KW-0472">Membrane</keyword>
<name>A0A1V5T5B0_9BACT</name>
<accession>A0A1V5T5B0</accession>
<dbReference type="Pfam" id="PF00528">
    <property type="entry name" value="BPD_transp_1"/>
    <property type="match status" value="1"/>
</dbReference>
<dbReference type="PANTHER" id="PTHR30151">
    <property type="entry name" value="ALKANE SULFONATE ABC TRANSPORTER-RELATED, MEMBRANE SUBUNIT"/>
    <property type="match status" value="1"/>
</dbReference>
<dbReference type="InterPro" id="IPR000515">
    <property type="entry name" value="MetI-like"/>
</dbReference>
<dbReference type="PROSITE" id="PS50928">
    <property type="entry name" value="ABC_TM1"/>
    <property type="match status" value="1"/>
</dbReference>
<keyword evidence="5 7" id="KW-1133">Transmembrane helix</keyword>
<evidence type="ECO:0000256" key="1">
    <source>
        <dbReference type="ARBA" id="ARBA00004651"/>
    </source>
</evidence>
<feature type="transmembrane region" description="Helical" evidence="7">
    <location>
        <begin position="234"/>
        <end position="256"/>
    </location>
</feature>
<comment type="caution">
    <text evidence="9">The sequence shown here is derived from an EMBL/GenBank/DDBJ whole genome shotgun (WGS) entry which is preliminary data.</text>
</comment>
<dbReference type="EMBL" id="MWBQ01000015">
    <property type="protein sequence ID" value="OQA61601.1"/>
    <property type="molecule type" value="Genomic_DNA"/>
</dbReference>
<sequence length="268" mass="29365">MSLSSQSIKGGIQKKESKKRTNGWIPALVSFAIFIICWYFLTKYFIPPIKFPTPLMVINAFYELRFTVLNHIGATMFRVLTGFLVGSIAGIGFGLFMGLNPSVNKYLNPLVESSRPVPPIATIPFFILWFGIGDLGKILLIIVGCALVMIVNTVEAIRNVPPIYVKAAQTLGARNNSIYKTIIMPAIIPHIIAGLRVASALSFSLAIAAEYMGAQSGIGYVVMLARRTLKTENIMLGILLLGILSSLLDTGIRLVGNYLTRWSERLPS</sequence>
<dbReference type="AlphaFoldDB" id="A0A1V5T5B0"/>
<evidence type="ECO:0000256" key="2">
    <source>
        <dbReference type="ARBA" id="ARBA00022448"/>
    </source>
</evidence>